<dbReference type="Proteomes" id="UP000192273">
    <property type="component" value="Chromosome"/>
</dbReference>
<dbReference type="OrthoDB" id="9790161at2"/>
<dbReference type="RefSeq" id="WP_081506057.1">
    <property type="nucleotide sequence ID" value="NZ_CP020474.1"/>
</dbReference>
<evidence type="ECO:0000313" key="2">
    <source>
        <dbReference type="Proteomes" id="UP000192273"/>
    </source>
</evidence>
<dbReference type="PANTHER" id="PTHR38009">
    <property type="entry name" value="CONSERVED HYPOTHETICAL PHAGE TAIL PROTEIN"/>
    <property type="match status" value="1"/>
</dbReference>
<dbReference type="Pfam" id="PF06841">
    <property type="entry name" value="Phage_T4_gp19"/>
    <property type="match status" value="1"/>
</dbReference>
<reference evidence="1 2" key="1">
    <citation type="submission" date="2017-03" db="EMBL/GenBank/DDBJ databases">
        <title>Genome Sequence of Roseovarius mucosus strain SMR3 Isolated from a culture of the Diatom Skeletonema marinoi.</title>
        <authorList>
            <person name="Topel M."/>
            <person name="Pinder M."/>
            <person name="Johansson O.N."/>
            <person name="Kourtchenko O."/>
            <person name="Godhe A."/>
            <person name="Clarke A.K."/>
        </authorList>
    </citation>
    <scope>NUCLEOTIDE SEQUENCE [LARGE SCALE GENOMIC DNA]</scope>
    <source>
        <strain evidence="1 2">SMR3</strain>
    </source>
</reference>
<dbReference type="InterPro" id="IPR010667">
    <property type="entry name" value="Phage_T4_Gp19"/>
</dbReference>
<keyword evidence="2" id="KW-1185">Reference proteome</keyword>
<evidence type="ECO:0000313" key="1">
    <source>
        <dbReference type="EMBL" id="ARE81523.1"/>
    </source>
</evidence>
<proteinExistence type="predicted"/>
<gene>
    <name evidence="1" type="ORF">ROSMUCSMR3_00009</name>
</gene>
<dbReference type="GO" id="GO:0005198">
    <property type="term" value="F:structural molecule activity"/>
    <property type="evidence" value="ECO:0007669"/>
    <property type="project" value="InterPro"/>
</dbReference>
<dbReference type="KEGG" id="rmm:ROSMUCSMR3_00009"/>
<dbReference type="PANTHER" id="PTHR38009:SF1">
    <property type="entry name" value="CONSERVED HYPOTHETICAL PHAGE TAIL PROTEIN"/>
    <property type="match status" value="1"/>
</dbReference>
<sequence>MGDDGSAQSQNIWPLPKFYFRVTWDTAELNFQEVSGLDPDNQTIAYRAGNSPVFSQVKMPGIVKPSNITMKKGIFIKDNSIFDWFAEINMNVIKRKDMTIALLDQSGAPTMIWRVKNAFPVKLIAADLKAKGNEVAIESIEIAHEGLTIENV</sequence>
<organism evidence="1 2">
    <name type="scientific">Roseovarius mucosus</name>
    <dbReference type="NCBI Taxonomy" id="215743"/>
    <lineage>
        <taxon>Bacteria</taxon>
        <taxon>Pseudomonadati</taxon>
        <taxon>Pseudomonadota</taxon>
        <taxon>Alphaproteobacteria</taxon>
        <taxon>Rhodobacterales</taxon>
        <taxon>Roseobacteraceae</taxon>
        <taxon>Roseovarius</taxon>
    </lineage>
</organism>
<accession>A0A1V0RID0</accession>
<dbReference type="InterPro" id="IPR011747">
    <property type="entry name" value="CHP02241"/>
</dbReference>
<dbReference type="EMBL" id="CP020474">
    <property type="protein sequence ID" value="ARE81523.1"/>
    <property type="molecule type" value="Genomic_DNA"/>
</dbReference>
<name>A0A1V0RID0_9RHOB</name>
<protein>
    <submittedName>
        <fullName evidence="1">T4-like virus tail tube protein gp19</fullName>
    </submittedName>
</protein>
<dbReference type="NCBIfam" id="TIGR02241">
    <property type="entry name" value="conserved hypothetical phage tail region protein"/>
    <property type="match status" value="1"/>
</dbReference>
<dbReference type="AlphaFoldDB" id="A0A1V0RID0"/>